<dbReference type="EMBL" id="JADMNK010000010">
    <property type="protein sequence ID" value="MBZ0059444.1"/>
    <property type="molecule type" value="Genomic_DNA"/>
</dbReference>
<accession>A0ABS7RYR0</accession>
<protein>
    <submittedName>
        <fullName evidence="1">Uncharacterized protein</fullName>
    </submittedName>
</protein>
<evidence type="ECO:0000313" key="2">
    <source>
        <dbReference type="Proteomes" id="UP000706580"/>
    </source>
</evidence>
<comment type="caution">
    <text evidence="1">The sequence shown here is derived from an EMBL/GenBank/DDBJ whole genome shotgun (WGS) entry which is preliminary data.</text>
</comment>
<keyword evidence="2" id="KW-1185">Reference proteome</keyword>
<sequence length="67" mass="7450">MGCRLDGKATVTTIYGLRRPLRAGAGEEDPELRVFGSEEKPERIIAFYTQKILDYCDFGIIAIGAKK</sequence>
<reference evidence="1 2" key="1">
    <citation type="submission" date="2020-11" db="EMBL/GenBank/DDBJ databases">
        <title>Draft Genome of Enterobacter sp. strain EMC7.</title>
        <authorList>
            <person name="Barman P."/>
            <person name="Sinha S."/>
            <person name="Sen S."/>
            <person name="Chakraborty R."/>
        </authorList>
    </citation>
    <scope>NUCLEOTIDE SEQUENCE [LARGE SCALE GENOMIC DNA]</scope>
    <source>
        <strain evidence="1 2">EMC7</strain>
    </source>
</reference>
<evidence type="ECO:0000313" key="1">
    <source>
        <dbReference type="EMBL" id="MBZ0059444.1"/>
    </source>
</evidence>
<gene>
    <name evidence="1" type="ORF">ITX56_16870</name>
</gene>
<proteinExistence type="predicted"/>
<organism evidence="1 2">
    <name type="scientific">Leclercia barmai</name>
    <dbReference type="NCBI Taxonomy" id="2785629"/>
    <lineage>
        <taxon>Bacteria</taxon>
        <taxon>Pseudomonadati</taxon>
        <taxon>Pseudomonadota</taxon>
        <taxon>Gammaproteobacteria</taxon>
        <taxon>Enterobacterales</taxon>
        <taxon>Enterobacteriaceae</taxon>
        <taxon>Leclercia</taxon>
    </lineage>
</organism>
<name>A0ABS7RYR0_9ENTR</name>
<dbReference type="Proteomes" id="UP000706580">
    <property type="component" value="Unassembled WGS sequence"/>
</dbReference>